<accession>A0A915L0D7</accession>
<protein>
    <submittedName>
        <fullName evidence="2">Uncharacterized protein</fullName>
    </submittedName>
</protein>
<organism evidence="1 2">
    <name type="scientific">Romanomermis culicivorax</name>
    <name type="common">Nematode worm</name>
    <dbReference type="NCBI Taxonomy" id="13658"/>
    <lineage>
        <taxon>Eukaryota</taxon>
        <taxon>Metazoa</taxon>
        <taxon>Ecdysozoa</taxon>
        <taxon>Nematoda</taxon>
        <taxon>Enoplea</taxon>
        <taxon>Dorylaimia</taxon>
        <taxon>Mermithida</taxon>
        <taxon>Mermithoidea</taxon>
        <taxon>Mermithidae</taxon>
        <taxon>Romanomermis</taxon>
    </lineage>
</organism>
<dbReference type="WBParaSite" id="nRc.2.0.1.t44170-RA">
    <property type="protein sequence ID" value="nRc.2.0.1.t44170-RA"/>
    <property type="gene ID" value="nRc.2.0.1.g44170"/>
</dbReference>
<reference evidence="2" key="1">
    <citation type="submission" date="2022-11" db="UniProtKB">
        <authorList>
            <consortium name="WormBaseParasite"/>
        </authorList>
    </citation>
    <scope>IDENTIFICATION</scope>
</reference>
<proteinExistence type="predicted"/>
<evidence type="ECO:0000313" key="2">
    <source>
        <dbReference type="WBParaSite" id="nRc.2.0.1.t44170-RA"/>
    </source>
</evidence>
<sequence length="174" mass="19786">MSKQTARAQLRAAIFYPKFPILLHKDDSAEAGRQTYNASQAADSTGHPPVPYVMRVDDAGRTLFERRINWSLCSDAADVCQDDSRTCYAFMHDIAKPELGKALPKLPMIGEQLATYCLWTNMESGPKQCDFFNESLCWRHPFDWSFVCTQEGNETFRDICVALSRKHQVITISK</sequence>
<name>A0A915L0D7_ROMCU</name>
<keyword evidence="1" id="KW-1185">Reference proteome</keyword>
<dbReference type="AlphaFoldDB" id="A0A915L0D7"/>
<evidence type="ECO:0000313" key="1">
    <source>
        <dbReference type="Proteomes" id="UP000887565"/>
    </source>
</evidence>
<dbReference type="Proteomes" id="UP000887565">
    <property type="component" value="Unplaced"/>
</dbReference>